<evidence type="ECO:0000256" key="4">
    <source>
        <dbReference type="ARBA" id="ARBA00023136"/>
    </source>
</evidence>
<keyword evidence="7" id="KW-1185">Reference proteome</keyword>
<evidence type="ECO:0000256" key="5">
    <source>
        <dbReference type="SAM" id="Phobius"/>
    </source>
</evidence>
<evidence type="ECO:0000256" key="2">
    <source>
        <dbReference type="ARBA" id="ARBA00022692"/>
    </source>
</evidence>
<dbReference type="RefSeq" id="WP_046369057.1">
    <property type="nucleotide sequence ID" value="NZ_BBWV01000002.1"/>
</dbReference>
<dbReference type="OrthoDB" id="9811373at2"/>
<proteinExistence type="predicted"/>
<evidence type="ECO:0000313" key="7">
    <source>
        <dbReference type="Proteomes" id="UP000033121"/>
    </source>
</evidence>
<keyword evidence="4 5" id="KW-0472">Membrane</keyword>
<evidence type="ECO:0008006" key="8">
    <source>
        <dbReference type="Google" id="ProtNLM"/>
    </source>
</evidence>
<reference evidence="6 7" key="1">
    <citation type="submission" date="2015-04" db="EMBL/GenBank/DDBJ databases">
        <title>Whole genome shotgun sequence of Flavihumibacter petaseus NBRC 106054.</title>
        <authorList>
            <person name="Miyazawa S."/>
            <person name="Hosoyama A."/>
            <person name="Hashimoto M."/>
            <person name="Noguchi M."/>
            <person name="Tsuchikane K."/>
            <person name="Ohji S."/>
            <person name="Yamazoe A."/>
            <person name="Ichikawa N."/>
            <person name="Kimura A."/>
            <person name="Fujita N."/>
        </authorList>
    </citation>
    <scope>NUCLEOTIDE SEQUENCE [LARGE SCALE GENOMIC DNA]</scope>
    <source>
        <strain evidence="6 7">NBRC 106054</strain>
    </source>
</reference>
<evidence type="ECO:0000256" key="1">
    <source>
        <dbReference type="ARBA" id="ARBA00004141"/>
    </source>
</evidence>
<accession>A0A0E9N197</accession>
<keyword evidence="3 5" id="KW-1133">Transmembrane helix</keyword>
<evidence type="ECO:0000313" key="6">
    <source>
        <dbReference type="EMBL" id="GAO43125.1"/>
    </source>
</evidence>
<dbReference type="InterPro" id="IPR032808">
    <property type="entry name" value="DoxX"/>
</dbReference>
<comment type="caution">
    <text evidence="6">The sequence shown here is derived from an EMBL/GenBank/DDBJ whole genome shotgun (WGS) entry which is preliminary data.</text>
</comment>
<dbReference type="AlphaFoldDB" id="A0A0E9N197"/>
<keyword evidence="2 5" id="KW-0812">Transmembrane</keyword>
<dbReference type="Proteomes" id="UP000033121">
    <property type="component" value="Unassembled WGS sequence"/>
</dbReference>
<gene>
    <name evidence="6" type="ORF">FPE01S_02_02290</name>
</gene>
<dbReference type="STRING" id="1220578.FPE01S_02_02290"/>
<feature type="transmembrane region" description="Helical" evidence="5">
    <location>
        <begin position="98"/>
        <end position="116"/>
    </location>
</feature>
<dbReference type="Pfam" id="PF13564">
    <property type="entry name" value="DoxX_2"/>
    <property type="match status" value="1"/>
</dbReference>
<name>A0A0E9N197_9BACT</name>
<evidence type="ECO:0000256" key="3">
    <source>
        <dbReference type="ARBA" id="ARBA00022989"/>
    </source>
</evidence>
<sequence>MDSSVSTTALWAGRILKILLCLFLVFDSTMKIIRHSTSVEGTKQFGLPDASVRFLGIYLFVITILYIVPKTTIAGVLLLIAYLGSATAIMYQHQPQGWGFLFPVVFAILIVTAEHLQNASFRNILHLNP</sequence>
<dbReference type="GO" id="GO:0016020">
    <property type="term" value="C:membrane"/>
    <property type="evidence" value="ECO:0007669"/>
    <property type="project" value="UniProtKB-SubCell"/>
</dbReference>
<organism evidence="6 7">
    <name type="scientific">Flavihumibacter petaseus NBRC 106054</name>
    <dbReference type="NCBI Taxonomy" id="1220578"/>
    <lineage>
        <taxon>Bacteria</taxon>
        <taxon>Pseudomonadati</taxon>
        <taxon>Bacteroidota</taxon>
        <taxon>Chitinophagia</taxon>
        <taxon>Chitinophagales</taxon>
        <taxon>Chitinophagaceae</taxon>
        <taxon>Flavihumibacter</taxon>
    </lineage>
</organism>
<dbReference type="EMBL" id="BBWV01000002">
    <property type="protein sequence ID" value="GAO43125.1"/>
    <property type="molecule type" value="Genomic_DNA"/>
</dbReference>
<protein>
    <recommendedName>
        <fullName evidence="8">DoxX family protein</fullName>
    </recommendedName>
</protein>
<feature type="transmembrane region" description="Helical" evidence="5">
    <location>
        <begin position="6"/>
        <end position="26"/>
    </location>
</feature>
<comment type="subcellular location">
    <subcellularLocation>
        <location evidence="1">Membrane</location>
        <topology evidence="1">Multi-pass membrane protein</topology>
    </subcellularLocation>
</comment>